<proteinExistence type="predicted"/>
<dbReference type="Proteomes" id="UP000515135">
    <property type="component" value="Unplaced"/>
</dbReference>
<protein>
    <submittedName>
        <fullName evidence="3">Uncharacterized protein LOC109477601</fullName>
    </submittedName>
</protein>
<organism evidence="2 3">
    <name type="scientific">Branchiostoma belcheri</name>
    <name type="common">Amphioxus</name>
    <dbReference type="NCBI Taxonomy" id="7741"/>
    <lineage>
        <taxon>Eukaryota</taxon>
        <taxon>Metazoa</taxon>
        <taxon>Chordata</taxon>
        <taxon>Cephalochordata</taxon>
        <taxon>Leptocardii</taxon>
        <taxon>Amphioxiformes</taxon>
        <taxon>Branchiostomatidae</taxon>
        <taxon>Branchiostoma</taxon>
    </lineage>
</organism>
<evidence type="ECO:0000313" key="2">
    <source>
        <dbReference type="Proteomes" id="UP000515135"/>
    </source>
</evidence>
<gene>
    <name evidence="3" type="primary">LOC109477601</name>
</gene>
<evidence type="ECO:0000256" key="1">
    <source>
        <dbReference type="SAM" id="SignalP"/>
    </source>
</evidence>
<dbReference type="GeneID" id="109477601"/>
<accession>A0A6P4ZCV5</accession>
<sequence>MASQRTGILLLATLFLVAIVRSVSALPAGGSPLRDRRPRFVHYADSDSHYHPCGSRGFRRDLQLTAKTIIQTNDTLTMMKEDAFMSGVPTPSVVIEEGSGLVSLFHNLSSYELTIPTIVLHSYSATMRQSMHDTASDLNKLLFKLRFTLRAAGELGDQGWTVEPVPLLDAGDSDYQHYRRDFTFFQQLFQILELLKAELEARLAEC</sequence>
<feature type="chain" id="PRO_5027551558" evidence="1">
    <location>
        <begin position="26"/>
        <end position="206"/>
    </location>
</feature>
<dbReference type="AlphaFoldDB" id="A0A6P4ZCV5"/>
<keyword evidence="2" id="KW-1185">Reference proteome</keyword>
<dbReference type="RefSeq" id="XP_019634503.1">
    <property type="nucleotide sequence ID" value="XM_019778944.1"/>
</dbReference>
<dbReference type="KEGG" id="bbel:109477601"/>
<keyword evidence="1" id="KW-0732">Signal</keyword>
<feature type="signal peptide" evidence="1">
    <location>
        <begin position="1"/>
        <end position="25"/>
    </location>
</feature>
<name>A0A6P4ZCV5_BRABE</name>
<evidence type="ECO:0000313" key="3">
    <source>
        <dbReference type="RefSeq" id="XP_019634503.1"/>
    </source>
</evidence>
<dbReference type="OrthoDB" id="10002111at2759"/>
<reference evidence="3" key="1">
    <citation type="submission" date="2025-08" db="UniProtKB">
        <authorList>
            <consortium name="RefSeq"/>
        </authorList>
    </citation>
    <scope>IDENTIFICATION</scope>
    <source>
        <tissue evidence="3">Gonad</tissue>
    </source>
</reference>